<dbReference type="InterPro" id="IPR002130">
    <property type="entry name" value="Cyclophilin-type_PPIase_dom"/>
</dbReference>
<gene>
    <name evidence="5" type="primary">ppiB</name>
    <name evidence="5" type="ORF">Ssi02_55480</name>
</gene>
<sequence length="303" mass="31445">MSGEDRQSRLAREHKERQARRAQEEAPEKSKRTVALAVGVGAVVVVGGIIAAVVVSGGSGEPANTAASQSPTPSASASASPSAVPSAIPSVPGKDSNAVSCEYRKDTTGVPTKFVGYPPKKPNMRWKHMTLVTNQGDIVIELATQAAPCAVNSFAHLARKNFYDGNKCHRLATMETAGLKLLQCGDPHAKADGKSDTDGQGTAGYLYNDENVGIPPKRGVVLLAQSSDAANANNSQFAISYGDETAELGGQFSTLGVVTKGIEIVDRVAAGGILKHDGDIIGDGGSNAPKLPVTIKDVKMSVR</sequence>
<dbReference type="CDD" id="cd00317">
    <property type="entry name" value="cyclophilin"/>
    <property type="match status" value="1"/>
</dbReference>
<keyword evidence="3" id="KW-1133">Transmembrane helix</keyword>
<feature type="compositionally biased region" description="Low complexity" evidence="2">
    <location>
        <begin position="60"/>
        <end position="92"/>
    </location>
</feature>
<dbReference type="RefSeq" id="WP_204030387.1">
    <property type="nucleotide sequence ID" value="NZ_BOOW01000035.1"/>
</dbReference>
<feature type="compositionally biased region" description="Basic and acidic residues" evidence="2">
    <location>
        <begin position="1"/>
        <end position="31"/>
    </location>
</feature>
<evidence type="ECO:0000313" key="5">
    <source>
        <dbReference type="EMBL" id="GII95317.1"/>
    </source>
</evidence>
<keyword evidence="3" id="KW-0472">Membrane</keyword>
<dbReference type="GO" id="GO:0003755">
    <property type="term" value="F:peptidyl-prolyl cis-trans isomerase activity"/>
    <property type="evidence" value="ECO:0007669"/>
    <property type="project" value="InterPro"/>
</dbReference>
<protein>
    <submittedName>
        <fullName evidence="5">Peptidylprolyl isomerase</fullName>
    </submittedName>
</protein>
<dbReference type="SUPFAM" id="SSF50891">
    <property type="entry name" value="Cyclophilin-like"/>
    <property type="match status" value="1"/>
</dbReference>
<dbReference type="PANTHER" id="PTHR45625">
    <property type="entry name" value="PEPTIDYL-PROLYL CIS-TRANS ISOMERASE-RELATED"/>
    <property type="match status" value="1"/>
</dbReference>
<evidence type="ECO:0000256" key="3">
    <source>
        <dbReference type="SAM" id="Phobius"/>
    </source>
</evidence>
<accession>A0A919RK56</accession>
<feature type="domain" description="PPIase cyclophilin-type" evidence="4">
    <location>
        <begin position="136"/>
        <end position="300"/>
    </location>
</feature>
<evidence type="ECO:0000256" key="2">
    <source>
        <dbReference type="SAM" id="MobiDB-lite"/>
    </source>
</evidence>
<dbReference type="InterPro" id="IPR044666">
    <property type="entry name" value="Cyclophilin_A-like"/>
</dbReference>
<dbReference type="PANTHER" id="PTHR45625:SF3">
    <property type="entry name" value="PEPTIDYL-PROLYL CIS-TRANS ISOMERASE B-RELATED"/>
    <property type="match status" value="1"/>
</dbReference>
<dbReference type="AlphaFoldDB" id="A0A919RK56"/>
<comment type="function">
    <text evidence="1">PPIases accelerate the folding of proteins. It catalyzes the cis-trans isomerization of proline imidic peptide bonds in oligopeptides.</text>
</comment>
<dbReference type="Pfam" id="PF00160">
    <property type="entry name" value="Pro_isomerase"/>
    <property type="match status" value="1"/>
</dbReference>
<dbReference type="InterPro" id="IPR029000">
    <property type="entry name" value="Cyclophilin-like_dom_sf"/>
</dbReference>
<dbReference type="Proteomes" id="UP000606172">
    <property type="component" value="Unassembled WGS sequence"/>
</dbReference>
<name>A0A919RK56_9ACTN</name>
<keyword evidence="5" id="KW-0413">Isomerase</keyword>
<comment type="caution">
    <text evidence="5">The sequence shown here is derived from an EMBL/GenBank/DDBJ whole genome shotgun (WGS) entry which is preliminary data.</text>
</comment>
<feature type="transmembrane region" description="Helical" evidence="3">
    <location>
        <begin position="34"/>
        <end position="55"/>
    </location>
</feature>
<feature type="region of interest" description="Disordered" evidence="2">
    <location>
        <begin position="60"/>
        <end position="97"/>
    </location>
</feature>
<dbReference type="PROSITE" id="PS50072">
    <property type="entry name" value="CSA_PPIASE_2"/>
    <property type="match status" value="1"/>
</dbReference>
<proteinExistence type="predicted"/>
<reference evidence="5" key="1">
    <citation type="submission" date="2021-01" db="EMBL/GenBank/DDBJ databases">
        <title>Whole genome shotgun sequence of Sinosporangium siamense NBRC 109515.</title>
        <authorList>
            <person name="Komaki H."/>
            <person name="Tamura T."/>
        </authorList>
    </citation>
    <scope>NUCLEOTIDE SEQUENCE</scope>
    <source>
        <strain evidence="5">NBRC 109515</strain>
    </source>
</reference>
<evidence type="ECO:0000313" key="6">
    <source>
        <dbReference type="Proteomes" id="UP000606172"/>
    </source>
</evidence>
<feature type="region of interest" description="Disordered" evidence="2">
    <location>
        <begin position="1"/>
        <end position="33"/>
    </location>
</feature>
<evidence type="ECO:0000256" key="1">
    <source>
        <dbReference type="ARBA" id="ARBA00002388"/>
    </source>
</evidence>
<keyword evidence="3" id="KW-0812">Transmembrane</keyword>
<keyword evidence="6" id="KW-1185">Reference proteome</keyword>
<organism evidence="5 6">
    <name type="scientific">Sinosporangium siamense</name>
    <dbReference type="NCBI Taxonomy" id="1367973"/>
    <lineage>
        <taxon>Bacteria</taxon>
        <taxon>Bacillati</taxon>
        <taxon>Actinomycetota</taxon>
        <taxon>Actinomycetes</taxon>
        <taxon>Streptosporangiales</taxon>
        <taxon>Streptosporangiaceae</taxon>
        <taxon>Sinosporangium</taxon>
    </lineage>
</organism>
<dbReference type="Gene3D" id="2.40.100.10">
    <property type="entry name" value="Cyclophilin-like"/>
    <property type="match status" value="1"/>
</dbReference>
<evidence type="ECO:0000259" key="4">
    <source>
        <dbReference type="PROSITE" id="PS50072"/>
    </source>
</evidence>
<dbReference type="EMBL" id="BOOW01000035">
    <property type="protein sequence ID" value="GII95317.1"/>
    <property type="molecule type" value="Genomic_DNA"/>
</dbReference>